<proteinExistence type="predicted"/>
<dbReference type="Proteomes" id="UP000712600">
    <property type="component" value="Unassembled WGS sequence"/>
</dbReference>
<sequence>MLTCHHRSIDVQNSAEEPLTFFEPENSTGMTRTSMESTEMIRDVQEILTDTSSTKLVPDIYAKDEINEMFYGVCGAQEKYEGNFQMKLDGVYHPLNDSIGWVTTCMEEMRQDIAKIQQVIDASRQISIDRNHHASIGCRLPTSIDQRLPPSVDNSPPDSPPMKSPQDFHTMEEMVQLVEGIYRALDTTWFIMVKEEKLQKGDFEVESVMSFGRSPWCRSTPDYEHRSTDPSPIRSTGFPKHRSMTPTESTVSCNAMRILTHEEFAAKHPHPPNPDNVRIDRQTNADIDRQPPASIDRRALITYRVQTPKIDVARLNALSPKPKPTDNPPETVRIPSDDGEDSMEVDRVPKGRTLRKRNEKVEKHLKRGANEKEKENFRKKVFRISLDKLFEEAYYTHIFAHQKSTDTSQEESVDSSLDDWENDYFNPIMEVNDAPPETPGDLYDEEYQKKGILVYKFRPLKPEIKTQVETDSLLAEACGKGTRFSRISEVDRRAVIDREIQESIDRVKKKPFDGRARDMDGHIINVSKEEIRKLMERASRDEPSYICLPEHASSFTQTKLVPEIYTKDEINEMFYGVCGTQEKYEIYFQMNLDGVYHPLNDSISWLTTCMEEMRQDIARIQHATDVSHHTSIDKRQHASIDSRLTTSIDQRLPASVDNNPPPTSPMKSQQDFHTREEIDQLVEEIYRALDSTEERLDGRRDDIYFPMDLSISALTSKIEAIQGELVEIRSYIAR</sequence>
<evidence type="ECO:0000256" key="1">
    <source>
        <dbReference type="SAM" id="MobiDB-lite"/>
    </source>
</evidence>
<organism evidence="2 3">
    <name type="scientific">Brassica cretica</name>
    <name type="common">Mustard</name>
    <dbReference type="NCBI Taxonomy" id="69181"/>
    <lineage>
        <taxon>Eukaryota</taxon>
        <taxon>Viridiplantae</taxon>
        <taxon>Streptophyta</taxon>
        <taxon>Embryophyta</taxon>
        <taxon>Tracheophyta</taxon>
        <taxon>Spermatophyta</taxon>
        <taxon>Magnoliopsida</taxon>
        <taxon>eudicotyledons</taxon>
        <taxon>Gunneridae</taxon>
        <taxon>Pentapetalae</taxon>
        <taxon>rosids</taxon>
        <taxon>malvids</taxon>
        <taxon>Brassicales</taxon>
        <taxon>Brassicaceae</taxon>
        <taxon>Brassiceae</taxon>
        <taxon>Brassica</taxon>
    </lineage>
</organism>
<feature type="region of interest" description="Disordered" evidence="1">
    <location>
        <begin position="649"/>
        <end position="672"/>
    </location>
</feature>
<accession>A0A8S9R7D1</accession>
<comment type="caution">
    <text evidence="2">The sequence shown here is derived from an EMBL/GenBank/DDBJ whole genome shotgun (WGS) entry which is preliminary data.</text>
</comment>
<protein>
    <submittedName>
        <fullName evidence="2">Uncharacterized protein</fullName>
    </submittedName>
</protein>
<evidence type="ECO:0000313" key="3">
    <source>
        <dbReference type="Proteomes" id="UP000712600"/>
    </source>
</evidence>
<feature type="region of interest" description="Disordered" evidence="1">
    <location>
        <begin position="140"/>
        <end position="165"/>
    </location>
</feature>
<feature type="region of interest" description="Disordered" evidence="1">
    <location>
        <begin position="220"/>
        <end position="249"/>
    </location>
</feature>
<feature type="region of interest" description="Disordered" evidence="1">
    <location>
        <begin position="317"/>
        <end position="345"/>
    </location>
</feature>
<reference evidence="2" key="1">
    <citation type="submission" date="2019-12" db="EMBL/GenBank/DDBJ databases">
        <title>Genome sequencing and annotation of Brassica cretica.</title>
        <authorList>
            <person name="Studholme D.J."/>
            <person name="Sarris P."/>
        </authorList>
    </citation>
    <scope>NUCLEOTIDE SEQUENCE</scope>
    <source>
        <strain evidence="2">PFS-109/04</strain>
        <tissue evidence="2">Leaf</tissue>
    </source>
</reference>
<evidence type="ECO:0000313" key="2">
    <source>
        <dbReference type="EMBL" id="KAF3559575.1"/>
    </source>
</evidence>
<gene>
    <name evidence="2" type="ORF">F2Q69_00013472</name>
</gene>
<name>A0A8S9R7D1_BRACR</name>
<dbReference type="AlphaFoldDB" id="A0A8S9R7D1"/>
<dbReference type="EMBL" id="QGKX02000996">
    <property type="protein sequence ID" value="KAF3559575.1"/>
    <property type="molecule type" value="Genomic_DNA"/>
</dbReference>